<dbReference type="GO" id="GO:0016462">
    <property type="term" value="F:pyrophosphatase activity"/>
    <property type="evidence" value="ECO:0007669"/>
    <property type="project" value="UniProtKB-ARBA"/>
</dbReference>
<protein>
    <submittedName>
        <fullName evidence="3">CYTH domain-containing protein</fullName>
    </submittedName>
</protein>
<dbReference type="AlphaFoldDB" id="A0A1I7XU58"/>
<dbReference type="Proteomes" id="UP000095283">
    <property type="component" value="Unplaced"/>
</dbReference>
<dbReference type="SUPFAM" id="SSF55154">
    <property type="entry name" value="CYTH-like phosphatases"/>
    <property type="match status" value="1"/>
</dbReference>
<dbReference type="InterPro" id="IPR023577">
    <property type="entry name" value="CYTH_domain"/>
</dbReference>
<organism evidence="2 3">
    <name type="scientific">Heterorhabditis bacteriophora</name>
    <name type="common">Entomopathogenic nematode worm</name>
    <dbReference type="NCBI Taxonomy" id="37862"/>
    <lineage>
        <taxon>Eukaryota</taxon>
        <taxon>Metazoa</taxon>
        <taxon>Ecdysozoa</taxon>
        <taxon>Nematoda</taxon>
        <taxon>Chromadorea</taxon>
        <taxon>Rhabditida</taxon>
        <taxon>Rhabditina</taxon>
        <taxon>Rhabditomorpha</taxon>
        <taxon>Strongyloidea</taxon>
        <taxon>Heterorhabditidae</taxon>
        <taxon>Heterorhabditis</taxon>
    </lineage>
</organism>
<dbReference type="WBParaSite" id="Hba_20877">
    <property type="protein sequence ID" value="Hba_20877"/>
    <property type="gene ID" value="Hba_20877"/>
</dbReference>
<dbReference type="PANTHER" id="PTHR21028:SF2">
    <property type="entry name" value="CYTH DOMAIN-CONTAINING PROTEIN"/>
    <property type="match status" value="1"/>
</dbReference>
<dbReference type="CDD" id="cd07890">
    <property type="entry name" value="CYTH-like_AC_IV-like"/>
    <property type="match status" value="1"/>
</dbReference>
<sequence length="182" mass="21140">MFLVLSGCLYKQWAIFVTCEMEYNVEIKAKVHNREQLIVLAKELTGMEPIILLQNDVFYNSPNGRMKMRCVIEDGVRKSELIWYDRPNLAGPKPSKYNKLTVPEDIVANLKKSLECSMGVKGEVKKVRSLFIYENTRIHVDDVQGLGHFMELEKTAMYIREKLNVREEDLLTDAYMDMLKAQ</sequence>
<reference evidence="3" key="1">
    <citation type="submission" date="2016-11" db="UniProtKB">
        <authorList>
            <consortium name="WormBaseParasite"/>
        </authorList>
    </citation>
    <scope>IDENTIFICATION</scope>
</reference>
<evidence type="ECO:0000259" key="1">
    <source>
        <dbReference type="Pfam" id="PF01928"/>
    </source>
</evidence>
<evidence type="ECO:0000313" key="2">
    <source>
        <dbReference type="Proteomes" id="UP000095283"/>
    </source>
</evidence>
<feature type="domain" description="CYTH" evidence="1">
    <location>
        <begin position="23"/>
        <end position="168"/>
    </location>
</feature>
<proteinExistence type="predicted"/>
<dbReference type="InterPro" id="IPR033469">
    <property type="entry name" value="CYTH-like_dom_sf"/>
</dbReference>
<keyword evidence="2" id="KW-1185">Reference proteome</keyword>
<accession>A0A1I7XU58</accession>
<evidence type="ECO:0000313" key="3">
    <source>
        <dbReference type="WBParaSite" id="Hba_20877"/>
    </source>
</evidence>
<name>A0A1I7XU58_HETBA</name>
<dbReference type="InterPro" id="IPR008173">
    <property type="entry name" value="Adenylyl_cyclase_CyaB"/>
</dbReference>
<dbReference type="Pfam" id="PF01928">
    <property type="entry name" value="CYTH"/>
    <property type="match status" value="1"/>
</dbReference>
<dbReference type="Gene3D" id="2.40.320.10">
    <property type="entry name" value="Hypothetical Protein Pfu-838710-001"/>
    <property type="match status" value="1"/>
</dbReference>
<dbReference type="PANTHER" id="PTHR21028">
    <property type="entry name" value="SI:CH211-156B7.4"/>
    <property type="match status" value="1"/>
</dbReference>